<organism evidence="10 11">
    <name type="scientific">Hungatella hathewayi WAL-18680</name>
    <dbReference type="NCBI Taxonomy" id="742737"/>
    <lineage>
        <taxon>Bacteria</taxon>
        <taxon>Bacillati</taxon>
        <taxon>Bacillota</taxon>
        <taxon>Clostridia</taxon>
        <taxon>Lachnospirales</taxon>
        <taxon>Lachnospiraceae</taxon>
        <taxon>Hungatella</taxon>
    </lineage>
</organism>
<dbReference type="Gene3D" id="3.40.50.300">
    <property type="entry name" value="P-loop containing nucleotide triphosphate hydrolases"/>
    <property type="match status" value="2"/>
</dbReference>
<dbReference type="InterPro" id="IPR003439">
    <property type="entry name" value="ABC_transporter-like_ATP-bd"/>
</dbReference>
<feature type="domain" description="ABC transporter" evidence="9">
    <location>
        <begin position="9"/>
        <end position="244"/>
    </location>
</feature>
<keyword evidence="8" id="KW-0472">Membrane</keyword>
<dbReference type="PROSITE" id="PS50893">
    <property type="entry name" value="ABC_TRANSPORTER_2"/>
    <property type="match status" value="2"/>
</dbReference>
<dbReference type="GO" id="GO:0016887">
    <property type="term" value="F:ATP hydrolysis activity"/>
    <property type="evidence" value="ECO:0007669"/>
    <property type="project" value="InterPro"/>
</dbReference>
<dbReference type="EMBL" id="ADLN01000111">
    <property type="protein sequence ID" value="EHI58020.1"/>
    <property type="molecule type" value="Genomic_DNA"/>
</dbReference>
<dbReference type="AlphaFoldDB" id="G5IKJ1"/>
<evidence type="ECO:0000256" key="6">
    <source>
        <dbReference type="ARBA" id="ARBA00022840"/>
    </source>
</evidence>
<dbReference type="SMART" id="SM00382">
    <property type="entry name" value="AAA"/>
    <property type="match status" value="1"/>
</dbReference>
<dbReference type="InterPro" id="IPR003593">
    <property type="entry name" value="AAA+_ATPase"/>
</dbReference>
<reference evidence="10 11" key="1">
    <citation type="submission" date="2011-08" db="EMBL/GenBank/DDBJ databases">
        <title>The Genome Sequence of Clostridium hathewayi WAL-18680.</title>
        <authorList>
            <consortium name="The Broad Institute Genome Sequencing Platform"/>
            <person name="Earl A."/>
            <person name="Ward D."/>
            <person name="Feldgarden M."/>
            <person name="Gevers D."/>
            <person name="Finegold S.M."/>
            <person name="Summanen P.H."/>
            <person name="Molitoris D.R."/>
            <person name="Song M."/>
            <person name="Daigneault M."/>
            <person name="Allen-Vercoe E."/>
            <person name="Young S.K."/>
            <person name="Zeng Q."/>
            <person name="Gargeya S."/>
            <person name="Fitzgerald M."/>
            <person name="Haas B."/>
            <person name="Abouelleil A."/>
            <person name="Alvarado L."/>
            <person name="Arachchi H.M."/>
            <person name="Berlin A."/>
            <person name="Brown A."/>
            <person name="Chapman S.B."/>
            <person name="Chen Z."/>
            <person name="Dunbar C."/>
            <person name="Freedman E."/>
            <person name="Gearin G."/>
            <person name="Gellesch M."/>
            <person name="Goldberg J."/>
            <person name="Griggs A."/>
            <person name="Gujja S."/>
            <person name="Heiman D."/>
            <person name="Howarth C."/>
            <person name="Larson L."/>
            <person name="Lui A."/>
            <person name="MacDonald P.J.P."/>
            <person name="Montmayeur A."/>
            <person name="Murphy C."/>
            <person name="Neiman D."/>
            <person name="Pearson M."/>
            <person name="Priest M."/>
            <person name="Roberts A."/>
            <person name="Saif S."/>
            <person name="Shea T."/>
            <person name="Shenoy N."/>
            <person name="Sisk P."/>
            <person name="Stolte C."/>
            <person name="Sykes S."/>
            <person name="Wortman J."/>
            <person name="Nusbaum C."/>
            <person name="Birren B."/>
        </authorList>
    </citation>
    <scope>NUCLEOTIDE SEQUENCE [LARGE SCALE GENOMIC DNA]</scope>
    <source>
        <strain evidence="10 11">WAL-18680</strain>
    </source>
</reference>
<dbReference type="PANTHER" id="PTHR43790">
    <property type="entry name" value="CARBOHYDRATE TRANSPORT ATP-BINDING PROTEIN MG119-RELATED"/>
    <property type="match status" value="1"/>
</dbReference>
<gene>
    <name evidence="10" type="ORF">HMPREF9473_04019</name>
</gene>
<feature type="domain" description="ABC transporter" evidence="9">
    <location>
        <begin position="251"/>
        <end position="499"/>
    </location>
</feature>
<dbReference type="Pfam" id="PF00005">
    <property type="entry name" value="ABC_tran"/>
    <property type="match status" value="2"/>
</dbReference>
<dbReference type="PATRIC" id="fig|742737.3.peg.4005"/>
<keyword evidence="11" id="KW-1185">Reference proteome</keyword>
<keyword evidence="2" id="KW-1003">Cell membrane</keyword>
<protein>
    <recommendedName>
        <fullName evidence="9">ABC transporter domain-containing protein</fullName>
    </recommendedName>
</protein>
<keyword evidence="3" id="KW-0762">Sugar transport</keyword>
<sequence>MAENRRIIVEGKHLSKAFNGNVVLSDVSIQCAEGEGIALAGENGAGKSTLMNLLSGGLTPTSGSVWVDGKECHFTSPRQARALGIAFVHQELSLMKEMTVGENIMLGQEPESGGLIRQKELHEKAEEILRDVGFSIDVHALVRDLTPASRQIVEIAKAWADRPRVLIFDEPTSSLNKAESNQLFAFINRIKKQGVAVIVISHRMEDIFATCDRVIVLKDGSFVFAAPMEETDSDEIISRMVGREFKNAYPPRNETLSEEIRLELRDACVGSRVKHVNLKVPAGAVIGIGGLEGQGQRELSRALFGISPFTSGEYLIGGTPRKIHSPVAAVRHKIAFVSDDRKAEGLFLPLSCGENILSLSLKRNSRMGLVNKKSADREIASGIESLNIKLSDSRQEVSSLSGGNQQKIVFSKWIKTEPDILVLHEPTRGIDVQSKLEIYQLIRDLTKKGISVIVFTSDMLELIGISDRIYVMYEGEISGSMKGSEATEEKIMQLSANSGKEAAI</sequence>
<dbReference type="InterPro" id="IPR027417">
    <property type="entry name" value="P-loop_NTPase"/>
</dbReference>
<keyword evidence="1" id="KW-0813">Transport</keyword>
<keyword evidence="6" id="KW-0067">ATP-binding</keyword>
<evidence type="ECO:0000256" key="8">
    <source>
        <dbReference type="ARBA" id="ARBA00023136"/>
    </source>
</evidence>
<dbReference type="CDD" id="cd03216">
    <property type="entry name" value="ABC_Carb_Monos_I"/>
    <property type="match status" value="1"/>
</dbReference>
<keyword evidence="5" id="KW-0547">Nucleotide-binding</keyword>
<evidence type="ECO:0000256" key="7">
    <source>
        <dbReference type="ARBA" id="ARBA00022967"/>
    </source>
</evidence>
<dbReference type="InterPro" id="IPR017871">
    <property type="entry name" value="ABC_transporter-like_CS"/>
</dbReference>
<dbReference type="HOGENOM" id="CLU_000604_92_3_9"/>
<evidence type="ECO:0000313" key="11">
    <source>
        <dbReference type="Proteomes" id="UP000005384"/>
    </source>
</evidence>
<keyword evidence="4" id="KW-0677">Repeat</keyword>
<evidence type="ECO:0000259" key="9">
    <source>
        <dbReference type="PROSITE" id="PS50893"/>
    </source>
</evidence>
<evidence type="ECO:0000256" key="3">
    <source>
        <dbReference type="ARBA" id="ARBA00022597"/>
    </source>
</evidence>
<evidence type="ECO:0000256" key="2">
    <source>
        <dbReference type="ARBA" id="ARBA00022475"/>
    </source>
</evidence>
<dbReference type="PROSITE" id="PS00211">
    <property type="entry name" value="ABC_TRANSPORTER_1"/>
    <property type="match status" value="1"/>
</dbReference>
<evidence type="ECO:0000313" key="10">
    <source>
        <dbReference type="EMBL" id="EHI58020.1"/>
    </source>
</evidence>
<dbReference type="Proteomes" id="UP000005384">
    <property type="component" value="Unassembled WGS sequence"/>
</dbReference>
<dbReference type="SUPFAM" id="SSF52540">
    <property type="entry name" value="P-loop containing nucleoside triphosphate hydrolases"/>
    <property type="match status" value="2"/>
</dbReference>
<evidence type="ECO:0000256" key="4">
    <source>
        <dbReference type="ARBA" id="ARBA00022737"/>
    </source>
</evidence>
<comment type="caution">
    <text evidence="10">The sequence shown here is derived from an EMBL/GenBank/DDBJ whole genome shotgun (WGS) entry which is preliminary data.</text>
</comment>
<proteinExistence type="predicted"/>
<dbReference type="OrthoDB" id="9771863at2"/>
<evidence type="ECO:0000256" key="1">
    <source>
        <dbReference type="ARBA" id="ARBA00022448"/>
    </source>
</evidence>
<dbReference type="InterPro" id="IPR050107">
    <property type="entry name" value="ABC_carbohydrate_import_ATPase"/>
</dbReference>
<dbReference type="CDD" id="cd03215">
    <property type="entry name" value="ABC_Carb_Monos_II"/>
    <property type="match status" value="1"/>
</dbReference>
<dbReference type="GO" id="GO:0005524">
    <property type="term" value="F:ATP binding"/>
    <property type="evidence" value="ECO:0007669"/>
    <property type="project" value="UniProtKB-KW"/>
</dbReference>
<dbReference type="RefSeq" id="WP_006782010.1">
    <property type="nucleotide sequence ID" value="NZ_CP040506.1"/>
</dbReference>
<dbReference type="PANTHER" id="PTHR43790:SF3">
    <property type="entry name" value="D-ALLOSE IMPORT ATP-BINDING PROTEIN ALSA-RELATED"/>
    <property type="match status" value="1"/>
</dbReference>
<accession>G5IKJ1</accession>
<keyword evidence="7" id="KW-1278">Translocase</keyword>
<name>G5IKJ1_9FIRM</name>
<evidence type="ECO:0000256" key="5">
    <source>
        <dbReference type="ARBA" id="ARBA00022741"/>
    </source>
</evidence>